<dbReference type="Proteomes" id="UP000663760">
    <property type="component" value="Chromosome 5"/>
</dbReference>
<dbReference type="PANTHER" id="PTHR37751">
    <property type="entry name" value="LOW PROTEIN: M-PHASE INDUCER PHOSPHATASE-LIKE PROTEIN"/>
    <property type="match status" value="1"/>
</dbReference>
<accession>A0A7I8KHZ1</accession>
<evidence type="ECO:0000256" key="1">
    <source>
        <dbReference type="SAM" id="MobiDB-lite"/>
    </source>
</evidence>
<organism evidence="3 4">
    <name type="scientific">Spirodela intermedia</name>
    <name type="common">Intermediate duckweed</name>
    <dbReference type="NCBI Taxonomy" id="51605"/>
    <lineage>
        <taxon>Eukaryota</taxon>
        <taxon>Viridiplantae</taxon>
        <taxon>Streptophyta</taxon>
        <taxon>Embryophyta</taxon>
        <taxon>Tracheophyta</taxon>
        <taxon>Spermatophyta</taxon>
        <taxon>Magnoliopsida</taxon>
        <taxon>Liliopsida</taxon>
        <taxon>Araceae</taxon>
        <taxon>Lemnoideae</taxon>
        <taxon>Spirodela</taxon>
    </lineage>
</organism>
<protein>
    <submittedName>
        <fullName evidence="3">Uncharacterized protein</fullName>
    </submittedName>
</protein>
<sequence>MGRERTGSRSRRRGEREKETPAGCMSGFLQLFNLHQILFRATSTVTGEAFPRDLQEDASPRGVMAPRNSLKLEEVAVSSASTVTVGEEEEEEYDIPVSS</sequence>
<gene>
    <name evidence="2" type="ORF">SI7747_05006827</name>
    <name evidence="3" type="ORF">SI8410_05007417</name>
</gene>
<dbReference type="EMBL" id="LR746268">
    <property type="protein sequence ID" value="CAA7396754.1"/>
    <property type="molecule type" value="Genomic_DNA"/>
</dbReference>
<dbReference type="EMBL" id="LR743592">
    <property type="protein sequence ID" value="CAA2620658.1"/>
    <property type="molecule type" value="Genomic_DNA"/>
</dbReference>
<reference evidence="3" key="1">
    <citation type="submission" date="2020-02" db="EMBL/GenBank/DDBJ databases">
        <authorList>
            <person name="Scholz U."/>
            <person name="Mascher M."/>
            <person name="Fiebig A."/>
        </authorList>
    </citation>
    <scope>NUCLEOTIDE SEQUENCE</scope>
</reference>
<evidence type="ECO:0000313" key="3">
    <source>
        <dbReference type="EMBL" id="CAA7396754.1"/>
    </source>
</evidence>
<evidence type="ECO:0000313" key="2">
    <source>
        <dbReference type="EMBL" id="CAA2620658.1"/>
    </source>
</evidence>
<name>A0A7I8KHZ1_SPIIN</name>
<evidence type="ECO:0000313" key="4">
    <source>
        <dbReference type="Proteomes" id="UP000663760"/>
    </source>
</evidence>
<feature type="region of interest" description="Disordered" evidence="1">
    <location>
        <begin position="1"/>
        <end position="22"/>
    </location>
</feature>
<proteinExistence type="predicted"/>
<dbReference type="PANTHER" id="PTHR37751:SF1">
    <property type="entry name" value="LOW PROTEIN: M-PHASE INDUCER PHOSPHATASE-LIKE PROTEIN"/>
    <property type="match status" value="1"/>
</dbReference>
<dbReference type="AlphaFoldDB" id="A0A7I8KHZ1"/>
<keyword evidence="4" id="KW-1185">Reference proteome</keyword>